<proteinExistence type="inferred from homology"/>
<sequence>MLYDLNLFWSPSTSVTQLERTLKFAASLGYDVVALNHTVSAPIPSHIANPIPQITEPLSCFTQPHQQGNRSGNDSPAPPTTQKKIASPVVAPASPRSKLPTTLRRVTVVISDPATNHKLPAFAAVYDIVAVRPTTEKAFAACCTNMSEFSIISLDLTAQYPFHFHPRTSMAAVSRGVRFEICYSQALFSASSTSTSSGLTPADSRARANFIANVSGLVRATKGRGIIVSSEAAGPLALRGPADVVNMLAVWGLAAEKGAEGLGINPRAVVVNEGIKRRGFRGVIDVIHGAETTAADSRPGEDARDGGSVKEAKKRSKQDKAGTTIPQRGQPHQGQKRRTKDADSQTGPSPSTTGGREAKRSKVVAR</sequence>
<organism evidence="5 6">
    <name type="scientific">Phialemonium thermophilum</name>
    <dbReference type="NCBI Taxonomy" id="223376"/>
    <lineage>
        <taxon>Eukaryota</taxon>
        <taxon>Fungi</taxon>
        <taxon>Dikarya</taxon>
        <taxon>Ascomycota</taxon>
        <taxon>Pezizomycotina</taxon>
        <taxon>Sordariomycetes</taxon>
        <taxon>Sordariomycetidae</taxon>
        <taxon>Cephalothecales</taxon>
        <taxon>Cephalothecaceae</taxon>
        <taxon>Phialemonium</taxon>
    </lineage>
</organism>
<keyword evidence="6" id="KW-1185">Reference proteome</keyword>
<feature type="compositionally biased region" description="Polar residues" evidence="4">
    <location>
        <begin position="60"/>
        <end position="84"/>
    </location>
</feature>
<dbReference type="Pfam" id="PF01876">
    <property type="entry name" value="RNase_P_p30"/>
    <property type="match status" value="1"/>
</dbReference>
<feature type="region of interest" description="Disordered" evidence="4">
    <location>
        <begin position="292"/>
        <end position="366"/>
    </location>
</feature>
<name>A0ABR3XUU1_9PEZI</name>
<feature type="region of interest" description="Disordered" evidence="4">
    <location>
        <begin position="60"/>
        <end position="96"/>
    </location>
</feature>
<evidence type="ECO:0000256" key="1">
    <source>
        <dbReference type="ARBA" id="ARBA00004123"/>
    </source>
</evidence>
<evidence type="ECO:0000313" key="6">
    <source>
        <dbReference type="Proteomes" id="UP001586593"/>
    </source>
</evidence>
<dbReference type="PANTHER" id="PTHR13031:SF0">
    <property type="entry name" value="RIBONUCLEASE P PROTEIN SUBUNIT P30"/>
    <property type="match status" value="1"/>
</dbReference>
<evidence type="ECO:0000256" key="4">
    <source>
        <dbReference type="SAM" id="MobiDB-lite"/>
    </source>
</evidence>
<dbReference type="InterPro" id="IPR002738">
    <property type="entry name" value="RNase_P_p30"/>
</dbReference>
<protein>
    <submittedName>
        <fullName evidence="5">Uncharacterized protein</fullName>
    </submittedName>
</protein>
<dbReference type="Gene3D" id="3.20.20.140">
    <property type="entry name" value="Metal-dependent hydrolases"/>
    <property type="match status" value="1"/>
</dbReference>
<reference evidence="5 6" key="1">
    <citation type="journal article" date="2024" name="Commun. Biol.">
        <title>Comparative genomic analysis of thermophilic fungi reveals convergent evolutionary adaptations and gene losses.</title>
        <authorList>
            <person name="Steindorff A.S."/>
            <person name="Aguilar-Pontes M.V."/>
            <person name="Robinson A.J."/>
            <person name="Andreopoulos B."/>
            <person name="LaButti K."/>
            <person name="Kuo A."/>
            <person name="Mondo S."/>
            <person name="Riley R."/>
            <person name="Otillar R."/>
            <person name="Haridas S."/>
            <person name="Lipzen A."/>
            <person name="Grimwood J."/>
            <person name="Schmutz J."/>
            <person name="Clum A."/>
            <person name="Reid I.D."/>
            <person name="Moisan M.C."/>
            <person name="Butler G."/>
            <person name="Nguyen T.T.M."/>
            <person name="Dewar K."/>
            <person name="Conant G."/>
            <person name="Drula E."/>
            <person name="Henrissat B."/>
            <person name="Hansel C."/>
            <person name="Singer S."/>
            <person name="Hutchinson M.I."/>
            <person name="de Vries R.P."/>
            <person name="Natvig D.O."/>
            <person name="Powell A.J."/>
            <person name="Tsang A."/>
            <person name="Grigoriev I.V."/>
        </authorList>
    </citation>
    <scope>NUCLEOTIDE SEQUENCE [LARGE SCALE GENOMIC DNA]</scope>
    <source>
        <strain evidence="5 6">ATCC 24622</strain>
    </source>
</reference>
<dbReference type="EMBL" id="JAZHXJ010000044">
    <property type="protein sequence ID" value="KAL1879343.1"/>
    <property type="molecule type" value="Genomic_DNA"/>
</dbReference>
<keyword evidence="3" id="KW-0819">tRNA processing</keyword>
<dbReference type="PANTHER" id="PTHR13031">
    <property type="entry name" value="RIBONUCLEASE P SUBUNIT P30"/>
    <property type="match status" value="1"/>
</dbReference>
<comment type="similarity">
    <text evidence="2">Belongs to the eukaryotic/archaeal RNase P protein component 3 family.</text>
</comment>
<feature type="compositionally biased region" description="Polar residues" evidence="4">
    <location>
        <begin position="344"/>
        <end position="354"/>
    </location>
</feature>
<dbReference type="InterPro" id="IPR016195">
    <property type="entry name" value="Pol/histidinol_Pase-like"/>
</dbReference>
<comment type="caution">
    <text evidence="5">The sequence shown here is derived from an EMBL/GenBank/DDBJ whole genome shotgun (WGS) entry which is preliminary data.</text>
</comment>
<comment type="subcellular location">
    <subcellularLocation>
        <location evidence="1">Nucleus</location>
    </subcellularLocation>
</comment>
<gene>
    <name evidence="5" type="ORF">VTK73DRAFT_7180</name>
</gene>
<evidence type="ECO:0000256" key="3">
    <source>
        <dbReference type="ARBA" id="ARBA00022694"/>
    </source>
</evidence>
<feature type="compositionally biased region" description="Basic and acidic residues" evidence="4">
    <location>
        <begin position="298"/>
        <end position="311"/>
    </location>
</feature>
<dbReference type="Proteomes" id="UP001586593">
    <property type="component" value="Unassembled WGS sequence"/>
</dbReference>
<dbReference type="SUPFAM" id="SSF89550">
    <property type="entry name" value="PHP domain-like"/>
    <property type="match status" value="1"/>
</dbReference>
<evidence type="ECO:0000313" key="5">
    <source>
        <dbReference type="EMBL" id="KAL1879343.1"/>
    </source>
</evidence>
<accession>A0ABR3XUU1</accession>
<feature type="compositionally biased region" description="Polar residues" evidence="4">
    <location>
        <begin position="324"/>
        <end position="333"/>
    </location>
</feature>
<evidence type="ECO:0000256" key="2">
    <source>
        <dbReference type="ARBA" id="ARBA00007331"/>
    </source>
</evidence>